<name>A0A2H4P7G6_9CAUD</name>
<gene>
    <name evidence="1" type="ORF">CNR35_00037</name>
</gene>
<dbReference type="EMBL" id="MG018928">
    <property type="protein sequence ID" value="ATW58133.1"/>
    <property type="molecule type" value="Genomic_DNA"/>
</dbReference>
<accession>A0A2H4P7G6</accession>
<evidence type="ECO:0000313" key="2">
    <source>
        <dbReference type="Proteomes" id="UP000240688"/>
    </source>
</evidence>
<reference evidence="2" key="1">
    <citation type="submission" date="2017-09" db="EMBL/GenBank/DDBJ databases">
        <authorList>
            <person name="Djurhuus A.M."/>
            <person name="Carstens A.B."/>
            <person name="Hansen L.H."/>
        </authorList>
    </citation>
    <scope>NUCLEOTIDE SEQUENCE [LARGE SCALE GENOMIC DNA]</scope>
</reference>
<keyword evidence="2" id="KW-1185">Reference proteome</keyword>
<protein>
    <submittedName>
        <fullName evidence="1">Uncharacterized protein</fullName>
    </submittedName>
</protein>
<organism evidence="1 2">
    <name type="scientific">Pseudomonas phage inbricus</name>
    <dbReference type="NCBI Taxonomy" id="2048976"/>
    <lineage>
        <taxon>Viruses</taxon>
        <taxon>Duplodnaviria</taxon>
        <taxon>Heunggongvirae</taxon>
        <taxon>Uroviricota</taxon>
        <taxon>Caudoviricetes</taxon>
        <taxon>Schitoviridae</taxon>
        <taxon>Rothmandenesvirinae</taxon>
        <taxon>Inbricusvirus</taxon>
        <taxon>Inbricusvirus inbricus</taxon>
    </lineage>
</organism>
<sequence>MLTKQEIAKALPPNLKSAVTDQLVDMVNNITQDQMAAENIRENFISFAHVMKEGRFKTEDYLNAVAYVSYKHMGLSNKDAYFKVFPSRHAHLVAKGTSEKDIAAYVAAYHRGKLVNLIMEQSLVPVWIVNQDLFQRALNVQADLMMNAASEKVRSDAANSILTHLQKPKDSVTNINLDLRENSGMQELKDTLAQLAQGQRSAIEGGVSARTITHSNLVREDVIDV</sequence>
<proteinExistence type="predicted"/>
<dbReference type="Proteomes" id="UP000240688">
    <property type="component" value="Segment"/>
</dbReference>
<evidence type="ECO:0000313" key="1">
    <source>
        <dbReference type="EMBL" id="ATW58133.1"/>
    </source>
</evidence>